<gene>
    <name evidence="3" type="ORF">L5515_006813</name>
</gene>
<dbReference type="Pfam" id="PF00188">
    <property type="entry name" value="CAP"/>
    <property type="match status" value="1"/>
</dbReference>
<evidence type="ECO:0000313" key="3">
    <source>
        <dbReference type="EMBL" id="UMM33272.1"/>
    </source>
</evidence>
<sequence length="208" mass="22365">MKFFALFILVILGCTSAKFTAVGIKHILRAHNDLRSDIALGVYDAAGSIKPPATNMRKMTWDSSLATSAQAFAETCPTNHSNADGLGENIFFSYSATDKNSLDYYGARASQLWEEEFQQYGWDSTTMDDNASNIKDATQMAWAETGLIGCGVKVCGKDKSGASQFKYVVVCHYKKPGNKIGAEIYQPGDTCTACSAGLTCETASGLCA</sequence>
<dbReference type="SUPFAM" id="SSF55797">
    <property type="entry name" value="PR-1-like"/>
    <property type="match status" value="1"/>
</dbReference>
<feature type="domain" description="SCP" evidence="2">
    <location>
        <begin position="22"/>
        <end position="181"/>
    </location>
</feature>
<dbReference type="InterPro" id="IPR035940">
    <property type="entry name" value="CAP_sf"/>
</dbReference>
<feature type="signal peptide" evidence="1">
    <location>
        <begin position="1"/>
        <end position="17"/>
    </location>
</feature>
<dbReference type="EMBL" id="CP092624">
    <property type="protein sequence ID" value="UMM33272.1"/>
    <property type="molecule type" value="Genomic_DNA"/>
</dbReference>
<feature type="chain" id="PRO_5042045064" description="SCP domain-containing protein" evidence="1">
    <location>
        <begin position="18"/>
        <end position="208"/>
    </location>
</feature>
<dbReference type="Gene3D" id="3.40.33.10">
    <property type="entry name" value="CAP"/>
    <property type="match status" value="1"/>
</dbReference>
<organism evidence="3 4">
    <name type="scientific">Caenorhabditis briggsae</name>
    <dbReference type="NCBI Taxonomy" id="6238"/>
    <lineage>
        <taxon>Eukaryota</taxon>
        <taxon>Metazoa</taxon>
        <taxon>Ecdysozoa</taxon>
        <taxon>Nematoda</taxon>
        <taxon>Chromadorea</taxon>
        <taxon>Rhabditida</taxon>
        <taxon>Rhabditina</taxon>
        <taxon>Rhabditomorpha</taxon>
        <taxon>Rhabditoidea</taxon>
        <taxon>Rhabditidae</taxon>
        <taxon>Peloderinae</taxon>
        <taxon>Caenorhabditis</taxon>
    </lineage>
</organism>
<dbReference type="PANTHER" id="PTHR10334">
    <property type="entry name" value="CYSTEINE-RICH SECRETORY PROTEIN-RELATED"/>
    <property type="match status" value="1"/>
</dbReference>
<keyword evidence="4" id="KW-1185">Reference proteome</keyword>
<evidence type="ECO:0000256" key="1">
    <source>
        <dbReference type="SAM" id="SignalP"/>
    </source>
</evidence>
<dbReference type="Proteomes" id="UP000829354">
    <property type="component" value="Chromosome V"/>
</dbReference>
<evidence type="ECO:0000259" key="2">
    <source>
        <dbReference type="SMART" id="SM00198"/>
    </source>
</evidence>
<dbReference type="PRINTS" id="PR00837">
    <property type="entry name" value="V5TPXLIKE"/>
</dbReference>
<dbReference type="SMART" id="SM00198">
    <property type="entry name" value="SCP"/>
    <property type="match status" value="1"/>
</dbReference>
<dbReference type="CDD" id="cd05380">
    <property type="entry name" value="CAP_euk"/>
    <property type="match status" value="1"/>
</dbReference>
<dbReference type="InterPro" id="IPR001283">
    <property type="entry name" value="CRISP-related"/>
</dbReference>
<reference evidence="3 4" key="1">
    <citation type="submission" date="2022-04" db="EMBL/GenBank/DDBJ databases">
        <title>Chromosome-level reference genomes for two strains of Caenorhabditis briggsae: an improved platform for comparative genomics.</title>
        <authorList>
            <person name="Stevens L."/>
            <person name="Andersen E."/>
        </authorList>
    </citation>
    <scope>NUCLEOTIDE SEQUENCE [LARGE SCALE GENOMIC DNA]</scope>
    <source>
        <strain evidence="3">VX34</strain>
        <tissue evidence="3">Whole-organism</tissue>
    </source>
</reference>
<dbReference type="InterPro" id="IPR002413">
    <property type="entry name" value="V5_allergen-like"/>
</dbReference>
<accession>A0AAE9EWU4</accession>
<dbReference type="FunFam" id="3.40.33.10:FF:000051">
    <property type="entry name" value="Protein CBG01191"/>
    <property type="match status" value="1"/>
</dbReference>
<protein>
    <recommendedName>
        <fullName evidence="2">SCP domain-containing protein</fullName>
    </recommendedName>
</protein>
<dbReference type="InterPro" id="IPR014044">
    <property type="entry name" value="CAP_dom"/>
</dbReference>
<proteinExistence type="predicted"/>
<name>A0AAE9EWU4_CAEBR</name>
<dbReference type="PRINTS" id="PR00838">
    <property type="entry name" value="V5ALLERGEN"/>
</dbReference>
<keyword evidence="1" id="KW-0732">Signal</keyword>
<evidence type="ECO:0000313" key="4">
    <source>
        <dbReference type="Proteomes" id="UP000829354"/>
    </source>
</evidence>
<dbReference type="AlphaFoldDB" id="A0AAE9EWU4"/>